<keyword evidence="12" id="KW-0539">Nucleus</keyword>
<evidence type="ECO:0000256" key="2">
    <source>
        <dbReference type="ARBA" id="ARBA00006991"/>
    </source>
</evidence>
<dbReference type="GO" id="GO:0000981">
    <property type="term" value="F:DNA-binding transcription factor activity, RNA polymerase II-specific"/>
    <property type="evidence" value="ECO:0007669"/>
    <property type="project" value="TreeGrafter"/>
</dbReference>
<evidence type="ECO:0000256" key="5">
    <source>
        <dbReference type="ARBA" id="ARBA00022737"/>
    </source>
</evidence>
<evidence type="ECO:0000256" key="1">
    <source>
        <dbReference type="ARBA" id="ARBA00004123"/>
    </source>
</evidence>
<dbReference type="GO" id="GO:0005634">
    <property type="term" value="C:nucleus"/>
    <property type="evidence" value="ECO:0007669"/>
    <property type="project" value="UniProtKB-SubCell"/>
</dbReference>
<evidence type="ECO:0000256" key="7">
    <source>
        <dbReference type="ARBA" id="ARBA00022833"/>
    </source>
</evidence>
<dbReference type="FunFam" id="3.30.160.60:FF:000321">
    <property type="entry name" value="myeloid zinc finger 1 isoform X1"/>
    <property type="match status" value="1"/>
</dbReference>
<dbReference type="SUPFAM" id="SSF57667">
    <property type="entry name" value="beta-beta-alpha zinc fingers"/>
    <property type="match status" value="2"/>
</dbReference>
<name>A0A850ZF08_9PASS</name>
<dbReference type="Gene3D" id="3.30.160.60">
    <property type="entry name" value="Classic Zinc Finger"/>
    <property type="match status" value="4"/>
</dbReference>
<dbReference type="InterPro" id="IPR036236">
    <property type="entry name" value="Znf_C2H2_sf"/>
</dbReference>
<sequence length="112" mass="13754">EKPHKCLECGKSFWWRSELRKQPMHPQQGETLQHFHTRERPYKCPEYRKRFQRSSDLLRHEWIHTEERPFCCTDYGKGFKQNAHLISHQRIHTYECPEHGKIFSRSSHLTQH</sequence>
<accession>A0A850ZF08</accession>
<keyword evidence="10" id="KW-0238">DNA-binding</keyword>
<protein>
    <submittedName>
        <fullName evidence="15">ZNF22 protein</fullName>
    </submittedName>
</protein>
<evidence type="ECO:0000256" key="9">
    <source>
        <dbReference type="ARBA" id="ARBA00023015"/>
    </source>
</evidence>
<keyword evidence="16" id="KW-1185">Reference proteome</keyword>
<dbReference type="FunFam" id="3.30.160.60:FF:000087">
    <property type="entry name" value="Zinc finger protein 354B"/>
    <property type="match status" value="1"/>
</dbReference>
<comment type="caution">
    <text evidence="15">The sequence shown here is derived from an EMBL/GenBank/DDBJ whole genome shotgun (WGS) entry which is preliminary data.</text>
</comment>
<dbReference type="OrthoDB" id="8922241at2759"/>
<comment type="subcellular location">
    <subcellularLocation>
        <location evidence="1">Nucleus</location>
    </subcellularLocation>
</comment>
<keyword evidence="3" id="KW-1017">Isopeptide bond</keyword>
<dbReference type="Proteomes" id="UP000629438">
    <property type="component" value="Unassembled WGS sequence"/>
</dbReference>
<feature type="non-terminal residue" evidence="15">
    <location>
        <position position="1"/>
    </location>
</feature>
<proteinExistence type="inferred from homology"/>
<comment type="similarity">
    <text evidence="2">Belongs to the krueppel C2H2-type zinc-finger protein family.</text>
</comment>
<dbReference type="PANTHER" id="PTHR23226:SF377">
    <property type="entry name" value="ZINC FINGER AND SCAN DOMAIN-CONTAINING PROTEIN 20"/>
    <property type="match status" value="1"/>
</dbReference>
<keyword evidence="4" id="KW-0479">Metal-binding</keyword>
<keyword evidence="7" id="KW-0862">Zinc</keyword>
<keyword evidence="6 13" id="KW-0863">Zinc-finger</keyword>
<evidence type="ECO:0000256" key="10">
    <source>
        <dbReference type="ARBA" id="ARBA00023125"/>
    </source>
</evidence>
<feature type="domain" description="C2H2-type" evidence="14">
    <location>
        <begin position="70"/>
        <end position="97"/>
    </location>
</feature>
<evidence type="ECO:0000313" key="15">
    <source>
        <dbReference type="EMBL" id="NWI04405.1"/>
    </source>
</evidence>
<feature type="domain" description="C2H2-type" evidence="14">
    <location>
        <begin position="42"/>
        <end position="69"/>
    </location>
</feature>
<reference evidence="15" key="1">
    <citation type="submission" date="2019-09" db="EMBL/GenBank/DDBJ databases">
        <title>Bird 10,000 Genomes (B10K) Project - Family phase.</title>
        <authorList>
            <person name="Zhang G."/>
        </authorList>
    </citation>
    <scope>NUCLEOTIDE SEQUENCE</scope>
    <source>
        <strain evidence="15">B10K-DU-012-47</strain>
    </source>
</reference>
<evidence type="ECO:0000256" key="12">
    <source>
        <dbReference type="ARBA" id="ARBA00023242"/>
    </source>
</evidence>
<evidence type="ECO:0000313" key="16">
    <source>
        <dbReference type="Proteomes" id="UP000629438"/>
    </source>
</evidence>
<feature type="non-terminal residue" evidence="15">
    <location>
        <position position="112"/>
    </location>
</feature>
<keyword evidence="9" id="KW-0805">Transcription regulation</keyword>
<dbReference type="AlphaFoldDB" id="A0A850ZF08"/>
<dbReference type="FunFam" id="3.30.160.60:FF:000038">
    <property type="entry name" value="Zinc finger protein 624"/>
    <property type="match status" value="1"/>
</dbReference>
<evidence type="ECO:0000256" key="13">
    <source>
        <dbReference type="PROSITE-ProRule" id="PRU00042"/>
    </source>
</evidence>
<evidence type="ECO:0000256" key="3">
    <source>
        <dbReference type="ARBA" id="ARBA00022499"/>
    </source>
</evidence>
<dbReference type="InterPro" id="IPR013087">
    <property type="entry name" value="Znf_C2H2_type"/>
</dbReference>
<evidence type="ECO:0000256" key="4">
    <source>
        <dbReference type="ARBA" id="ARBA00022723"/>
    </source>
</evidence>
<dbReference type="EMBL" id="WAAG01068353">
    <property type="protein sequence ID" value="NWI04405.1"/>
    <property type="molecule type" value="Genomic_DNA"/>
</dbReference>
<dbReference type="GO" id="GO:0000978">
    <property type="term" value="F:RNA polymerase II cis-regulatory region sequence-specific DNA binding"/>
    <property type="evidence" value="ECO:0007669"/>
    <property type="project" value="TreeGrafter"/>
</dbReference>
<organism evidence="15 16">
    <name type="scientific">Tichodroma muraria</name>
    <dbReference type="NCBI Taxonomy" id="237442"/>
    <lineage>
        <taxon>Eukaryota</taxon>
        <taxon>Metazoa</taxon>
        <taxon>Chordata</taxon>
        <taxon>Craniata</taxon>
        <taxon>Vertebrata</taxon>
        <taxon>Euteleostomi</taxon>
        <taxon>Archelosauria</taxon>
        <taxon>Archosauria</taxon>
        <taxon>Dinosauria</taxon>
        <taxon>Saurischia</taxon>
        <taxon>Theropoda</taxon>
        <taxon>Coelurosauria</taxon>
        <taxon>Aves</taxon>
        <taxon>Neognathae</taxon>
        <taxon>Neoaves</taxon>
        <taxon>Telluraves</taxon>
        <taxon>Australaves</taxon>
        <taxon>Passeriformes</taxon>
        <taxon>Sittidae</taxon>
        <taxon>Tichodroma</taxon>
    </lineage>
</organism>
<feature type="domain" description="C2H2-type" evidence="14">
    <location>
        <begin position="4"/>
        <end position="41"/>
    </location>
</feature>
<keyword evidence="5" id="KW-0677">Repeat</keyword>
<dbReference type="PANTHER" id="PTHR23226">
    <property type="entry name" value="ZINC FINGER AND SCAN DOMAIN-CONTAINING"/>
    <property type="match status" value="1"/>
</dbReference>
<dbReference type="GO" id="GO:0008270">
    <property type="term" value="F:zinc ion binding"/>
    <property type="evidence" value="ECO:0007669"/>
    <property type="project" value="UniProtKB-KW"/>
</dbReference>
<evidence type="ECO:0000256" key="8">
    <source>
        <dbReference type="ARBA" id="ARBA00022843"/>
    </source>
</evidence>
<feature type="domain" description="C2H2-type" evidence="14">
    <location>
        <begin position="94"/>
        <end position="112"/>
    </location>
</feature>
<evidence type="ECO:0000256" key="11">
    <source>
        <dbReference type="ARBA" id="ARBA00023163"/>
    </source>
</evidence>
<gene>
    <name evidence="15" type="primary">Znf22</name>
    <name evidence="15" type="ORF">TICMUR_R07156</name>
</gene>
<dbReference type="PROSITE" id="PS50157">
    <property type="entry name" value="ZINC_FINGER_C2H2_2"/>
    <property type="match status" value="4"/>
</dbReference>
<evidence type="ECO:0000259" key="14">
    <source>
        <dbReference type="PROSITE" id="PS50157"/>
    </source>
</evidence>
<evidence type="ECO:0000256" key="6">
    <source>
        <dbReference type="ARBA" id="ARBA00022771"/>
    </source>
</evidence>
<keyword evidence="11" id="KW-0804">Transcription</keyword>
<keyword evidence="8" id="KW-0832">Ubl conjugation</keyword>